<dbReference type="SUPFAM" id="SSF56349">
    <property type="entry name" value="DNA breaking-rejoining enzymes"/>
    <property type="match status" value="1"/>
</dbReference>
<name>A0A9N8WC37_9GLOM</name>
<evidence type="ECO:0000313" key="2">
    <source>
        <dbReference type="Proteomes" id="UP000789759"/>
    </source>
</evidence>
<evidence type="ECO:0000313" key="1">
    <source>
        <dbReference type="EMBL" id="CAG8478276.1"/>
    </source>
</evidence>
<gene>
    <name evidence="1" type="ORF">CPELLU_LOCUS1399</name>
</gene>
<proteinExistence type="predicted"/>
<reference evidence="1" key="1">
    <citation type="submission" date="2021-06" db="EMBL/GenBank/DDBJ databases">
        <authorList>
            <person name="Kallberg Y."/>
            <person name="Tangrot J."/>
            <person name="Rosling A."/>
        </authorList>
    </citation>
    <scope>NUCLEOTIDE SEQUENCE</scope>
    <source>
        <strain evidence="1">FL966</strain>
    </source>
</reference>
<dbReference type="Proteomes" id="UP000789759">
    <property type="component" value="Unassembled WGS sequence"/>
</dbReference>
<protein>
    <submittedName>
        <fullName evidence="1">12243_t:CDS:1</fullName>
    </submittedName>
</protein>
<accession>A0A9N8WC37</accession>
<comment type="caution">
    <text evidence="1">The sequence shown here is derived from an EMBL/GenBank/DDBJ whole genome shotgun (WGS) entry which is preliminary data.</text>
</comment>
<keyword evidence="2" id="KW-1185">Reference proteome</keyword>
<sequence>MYLTKRNIQKFVIDLSGKKYLGLQNKMGKNNDSNPTIDISRVVATSSRAKLGNNQSAETRNHISTRPIRICRTLEKPKIEIFSSAYLSIKELLEKAKIITESSVSPFYKSRLEKYWNVYKNFCKRFDLDPENTQEDEILAFDPLPMTALRYYLDMPPIWQDRLMYKRDLALVALGLRTIRRPGELSDLSLRDIRWNNEEILWQYLVVYPKTGPEDPLILSNQERKMIRGATAAMITGISLTQIRAIGGWDSKVVMLYLRMFSIAI</sequence>
<organism evidence="1 2">
    <name type="scientific">Cetraspora pellucida</name>
    <dbReference type="NCBI Taxonomy" id="1433469"/>
    <lineage>
        <taxon>Eukaryota</taxon>
        <taxon>Fungi</taxon>
        <taxon>Fungi incertae sedis</taxon>
        <taxon>Mucoromycota</taxon>
        <taxon>Glomeromycotina</taxon>
        <taxon>Glomeromycetes</taxon>
        <taxon>Diversisporales</taxon>
        <taxon>Gigasporaceae</taxon>
        <taxon>Cetraspora</taxon>
    </lineage>
</organism>
<dbReference type="OrthoDB" id="2487990at2759"/>
<dbReference type="GO" id="GO:0003677">
    <property type="term" value="F:DNA binding"/>
    <property type="evidence" value="ECO:0007669"/>
    <property type="project" value="InterPro"/>
</dbReference>
<dbReference type="AlphaFoldDB" id="A0A9N8WC37"/>
<dbReference type="InterPro" id="IPR011010">
    <property type="entry name" value="DNA_brk_join_enz"/>
</dbReference>
<dbReference type="EMBL" id="CAJVQA010000509">
    <property type="protein sequence ID" value="CAG8478276.1"/>
    <property type="molecule type" value="Genomic_DNA"/>
</dbReference>